<evidence type="ECO:0000313" key="2">
    <source>
        <dbReference type="Proteomes" id="UP001296943"/>
    </source>
</evidence>
<evidence type="ECO:0000313" key="1">
    <source>
        <dbReference type="EMBL" id="MBM7572731.1"/>
    </source>
</evidence>
<organism evidence="1 2">
    <name type="scientific">Aquibacillus albus</name>
    <dbReference type="NCBI Taxonomy" id="1168171"/>
    <lineage>
        <taxon>Bacteria</taxon>
        <taxon>Bacillati</taxon>
        <taxon>Bacillota</taxon>
        <taxon>Bacilli</taxon>
        <taxon>Bacillales</taxon>
        <taxon>Bacillaceae</taxon>
        <taxon>Aquibacillus</taxon>
    </lineage>
</organism>
<name>A0ABS2N3Q4_9BACI</name>
<sequence length="48" mass="5942">MHSKVSNYDYKQYPKFEDYGDATLVAEQRNYVLRRRIKRSMLNQQMRL</sequence>
<protein>
    <submittedName>
        <fullName evidence="1">Uncharacterized protein</fullName>
    </submittedName>
</protein>
<dbReference type="EMBL" id="JAFBDR010000020">
    <property type="protein sequence ID" value="MBM7572731.1"/>
    <property type="molecule type" value="Genomic_DNA"/>
</dbReference>
<accession>A0ABS2N3Q4</accession>
<comment type="caution">
    <text evidence="1">The sequence shown here is derived from an EMBL/GenBank/DDBJ whole genome shotgun (WGS) entry which is preliminary data.</text>
</comment>
<dbReference type="Proteomes" id="UP001296943">
    <property type="component" value="Unassembled WGS sequence"/>
</dbReference>
<reference evidence="1 2" key="1">
    <citation type="submission" date="2021-01" db="EMBL/GenBank/DDBJ databases">
        <title>Genomic Encyclopedia of Type Strains, Phase IV (KMG-IV): sequencing the most valuable type-strain genomes for metagenomic binning, comparative biology and taxonomic classification.</title>
        <authorList>
            <person name="Goeker M."/>
        </authorList>
    </citation>
    <scope>NUCLEOTIDE SEQUENCE [LARGE SCALE GENOMIC DNA]</scope>
    <source>
        <strain evidence="1 2">DSM 23711</strain>
    </source>
</reference>
<keyword evidence="2" id="KW-1185">Reference proteome</keyword>
<proteinExistence type="predicted"/>
<gene>
    <name evidence="1" type="ORF">JOC48_003262</name>
</gene>
<dbReference type="RefSeq" id="WP_204501333.1">
    <property type="nucleotide sequence ID" value="NZ_JAFBDR010000020.1"/>
</dbReference>